<evidence type="ECO:0000259" key="2">
    <source>
        <dbReference type="Pfam" id="PF00646"/>
    </source>
</evidence>
<dbReference type="PANTHER" id="PTHR15493">
    <property type="entry name" value="F-BOX ONLY PROTEIN 5 AND 43"/>
    <property type="match status" value="1"/>
</dbReference>
<feature type="domain" description="F-box" evidence="2">
    <location>
        <begin position="304"/>
        <end position="335"/>
    </location>
</feature>
<dbReference type="Gene3D" id="2.20.25.20">
    <property type="match status" value="1"/>
</dbReference>
<feature type="region of interest" description="Disordered" evidence="1">
    <location>
        <begin position="210"/>
        <end position="230"/>
    </location>
</feature>
<dbReference type="GO" id="GO:0005634">
    <property type="term" value="C:nucleus"/>
    <property type="evidence" value="ECO:0007669"/>
    <property type="project" value="TreeGrafter"/>
</dbReference>
<dbReference type="InterPro" id="IPR047147">
    <property type="entry name" value="FBX5_43"/>
</dbReference>
<evidence type="ECO:0000313" key="4">
    <source>
        <dbReference type="RefSeq" id="XP_015523567.1"/>
    </source>
</evidence>
<dbReference type="GO" id="GO:0045835">
    <property type="term" value="P:negative regulation of meiotic nuclear division"/>
    <property type="evidence" value="ECO:0007669"/>
    <property type="project" value="InterPro"/>
</dbReference>
<dbReference type="InterPro" id="IPR036047">
    <property type="entry name" value="F-box-like_dom_sf"/>
</dbReference>
<dbReference type="Gene3D" id="1.20.1280.50">
    <property type="match status" value="1"/>
</dbReference>
<dbReference type="PANTHER" id="PTHR15493:SF9">
    <property type="entry name" value="GH14043P"/>
    <property type="match status" value="1"/>
</dbReference>
<dbReference type="InParanoid" id="A0A6J0CAH6"/>
<dbReference type="GO" id="GO:0007088">
    <property type="term" value="P:regulation of mitotic nuclear division"/>
    <property type="evidence" value="ECO:0007669"/>
    <property type="project" value="InterPro"/>
</dbReference>
<feature type="region of interest" description="Disordered" evidence="1">
    <location>
        <begin position="1"/>
        <end position="115"/>
    </location>
</feature>
<organism evidence="4">
    <name type="scientific">Neodiprion lecontei</name>
    <name type="common">Redheaded pine sawfly</name>
    <dbReference type="NCBI Taxonomy" id="441921"/>
    <lineage>
        <taxon>Eukaryota</taxon>
        <taxon>Metazoa</taxon>
        <taxon>Ecdysozoa</taxon>
        <taxon>Arthropoda</taxon>
        <taxon>Hexapoda</taxon>
        <taxon>Insecta</taxon>
        <taxon>Pterygota</taxon>
        <taxon>Neoptera</taxon>
        <taxon>Endopterygota</taxon>
        <taxon>Hymenoptera</taxon>
        <taxon>Tenthredinoidea</taxon>
        <taxon>Diprionidae</taxon>
        <taxon>Diprioninae</taxon>
        <taxon>Neodiprion</taxon>
    </lineage>
</organism>
<dbReference type="KEGG" id="nlo:107227050"/>
<feature type="compositionally biased region" description="Low complexity" evidence="1">
    <location>
        <begin position="27"/>
        <end position="40"/>
    </location>
</feature>
<feature type="compositionally biased region" description="Polar residues" evidence="1">
    <location>
        <begin position="49"/>
        <end position="78"/>
    </location>
</feature>
<dbReference type="SUPFAM" id="SSF57850">
    <property type="entry name" value="RING/U-box"/>
    <property type="match status" value="1"/>
</dbReference>
<accession>A0A6J0CAH6</accession>
<dbReference type="RefSeq" id="XP_015523567.1">
    <property type="nucleotide sequence ID" value="XM_015668081.2"/>
</dbReference>
<reference evidence="4" key="1">
    <citation type="submission" date="2025-08" db="UniProtKB">
        <authorList>
            <consortium name="RefSeq"/>
        </authorList>
    </citation>
    <scope>IDENTIFICATION</scope>
    <source>
        <tissue evidence="4">Thorax and Abdomen</tissue>
    </source>
</reference>
<proteinExistence type="predicted"/>
<dbReference type="Proteomes" id="UP000829291">
    <property type="component" value="Chromosome 5"/>
</dbReference>
<dbReference type="OrthoDB" id="9984940at2759"/>
<keyword evidence="3" id="KW-1185">Reference proteome</keyword>
<dbReference type="Pfam" id="PF00646">
    <property type="entry name" value="F-box"/>
    <property type="match status" value="1"/>
</dbReference>
<dbReference type="CDD" id="cd22086">
    <property type="entry name" value="F-box_EMI"/>
    <property type="match status" value="1"/>
</dbReference>
<protein>
    <submittedName>
        <fullName evidence="4">F-box only protein 43</fullName>
    </submittedName>
</protein>
<dbReference type="AlphaFoldDB" id="A0A6J0CAH6"/>
<sequence length="497" mass="55098">MEKTDSKPSSDLGDTPHLSSRKKQHRSSMLSSSRTSMRSSYDNADSGYITLSSPQSASFGTPAMTSATRTTGGNQLRSNPRRRYLQTRSSDPWPSDRSSRFRSKLNSTELSLESGSSSVQKAREIQIQNSRTAAGGLSLTSELEDLLRRQHRGKNGKDERLLTSVPTTPASTLQLLSPPPSPAVPSLSFMASEPADDEVDVEMSLVTVPQSTPHHKPTTGEAVGSPTTSRETLTFTSSVENHKKMSRLMITDPSLAEIRPKRLDFSQRPKFVGPRRSRAIPCYTGRSSVDFMSVLGEESDHWRVVSKILAFLDAKDLCAVSMVSKSWRRICERDSRARMRRYHYVILRQNIKENLKLIQAKAKAESDVLASPKSRYARKGLLVEVQNLLQVPNNHQTPSSPPVSPSKVKFHSFLKAARTLEPSKHLVRCPGCSFACPVNGEKNTASCTRQGCSMEFCILCSSQHKGPCKTALLATPTKRNKRLIAGSRQSKRNLRRL</sequence>
<evidence type="ECO:0000313" key="3">
    <source>
        <dbReference type="Proteomes" id="UP000829291"/>
    </source>
</evidence>
<name>A0A6J0CAH6_NEOLC</name>
<dbReference type="GeneID" id="107227050"/>
<gene>
    <name evidence="4" type="primary">LOC107227050</name>
</gene>
<dbReference type="InterPro" id="IPR001810">
    <property type="entry name" value="F-box_dom"/>
</dbReference>
<evidence type="ECO:0000256" key="1">
    <source>
        <dbReference type="SAM" id="MobiDB-lite"/>
    </source>
</evidence>
<dbReference type="SUPFAM" id="SSF81383">
    <property type="entry name" value="F-box domain"/>
    <property type="match status" value="1"/>
</dbReference>